<dbReference type="GO" id="GO:0022857">
    <property type="term" value="F:transmembrane transporter activity"/>
    <property type="evidence" value="ECO:0007669"/>
    <property type="project" value="InterPro"/>
</dbReference>
<evidence type="ECO:0000256" key="7">
    <source>
        <dbReference type="SAM" id="Phobius"/>
    </source>
</evidence>
<evidence type="ECO:0000259" key="8">
    <source>
        <dbReference type="PROSITE" id="PS50850"/>
    </source>
</evidence>
<dbReference type="OrthoDB" id="9781156at2"/>
<feature type="transmembrane region" description="Helical" evidence="7">
    <location>
        <begin position="409"/>
        <end position="428"/>
    </location>
</feature>
<evidence type="ECO:0000313" key="9">
    <source>
        <dbReference type="EMBL" id="VEB95531.1"/>
    </source>
</evidence>
<keyword evidence="5 7" id="KW-0472">Membrane</keyword>
<evidence type="ECO:0000313" key="10">
    <source>
        <dbReference type="Proteomes" id="UP000274122"/>
    </source>
</evidence>
<dbReference type="KEGG" id="clap:NCTC11466_00643"/>
<feature type="transmembrane region" description="Helical" evidence="7">
    <location>
        <begin position="247"/>
        <end position="268"/>
    </location>
</feature>
<dbReference type="InterPro" id="IPR011701">
    <property type="entry name" value="MFS"/>
</dbReference>
<organism evidence="9 10">
    <name type="scientific">Cedecea lapagei</name>
    <dbReference type="NCBI Taxonomy" id="158823"/>
    <lineage>
        <taxon>Bacteria</taxon>
        <taxon>Pseudomonadati</taxon>
        <taxon>Pseudomonadota</taxon>
        <taxon>Gammaproteobacteria</taxon>
        <taxon>Enterobacterales</taxon>
        <taxon>Enterobacteriaceae</taxon>
        <taxon>Cedecea</taxon>
    </lineage>
</organism>
<feature type="domain" description="Major facilitator superfamily (MFS) profile" evidence="8">
    <location>
        <begin position="29"/>
        <end position="433"/>
    </location>
</feature>
<dbReference type="Gene3D" id="1.20.1250.20">
    <property type="entry name" value="MFS general substrate transporter like domains"/>
    <property type="match status" value="2"/>
</dbReference>
<proteinExistence type="inferred from homology"/>
<evidence type="ECO:0000256" key="2">
    <source>
        <dbReference type="ARBA" id="ARBA00022475"/>
    </source>
</evidence>
<dbReference type="SUPFAM" id="SSF103473">
    <property type="entry name" value="MFS general substrate transporter"/>
    <property type="match status" value="1"/>
</dbReference>
<feature type="transmembrane region" description="Helical" evidence="7">
    <location>
        <begin position="156"/>
        <end position="177"/>
    </location>
</feature>
<feature type="transmembrane region" description="Helical" evidence="7">
    <location>
        <begin position="321"/>
        <end position="341"/>
    </location>
</feature>
<dbReference type="PROSITE" id="PS50850">
    <property type="entry name" value="MFS"/>
    <property type="match status" value="1"/>
</dbReference>
<keyword evidence="3 7" id="KW-0812">Transmembrane</keyword>
<dbReference type="Proteomes" id="UP000274122">
    <property type="component" value="Chromosome"/>
</dbReference>
<dbReference type="EMBL" id="LR134201">
    <property type="protein sequence ID" value="VEB95531.1"/>
    <property type="molecule type" value="Genomic_DNA"/>
</dbReference>
<feature type="transmembrane region" description="Helical" evidence="7">
    <location>
        <begin position="381"/>
        <end position="403"/>
    </location>
</feature>
<protein>
    <submittedName>
        <fullName evidence="9">D-glucarate permease</fullName>
    </submittedName>
</protein>
<evidence type="ECO:0000256" key="5">
    <source>
        <dbReference type="ARBA" id="ARBA00023136"/>
    </source>
</evidence>
<evidence type="ECO:0000256" key="6">
    <source>
        <dbReference type="ARBA" id="ARBA00038514"/>
    </source>
</evidence>
<dbReference type="PANTHER" id="PTHR11662:SF399">
    <property type="entry name" value="FI19708P1-RELATED"/>
    <property type="match status" value="1"/>
</dbReference>
<accession>A0A3S4IFQ0</accession>
<feature type="transmembrane region" description="Helical" evidence="7">
    <location>
        <begin position="63"/>
        <end position="82"/>
    </location>
</feature>
<feature type="transmembrane region" description="Helical" evidence="7">
    <location>
        <begin position="280"/>
        <end position="300"/>
    </location>
</feature>
<dbReference type="GO" id="GO:0016020">
    <property type="term" value="C:membrane"/>
    <property type="evidence" value="ECO:0007669"/>
    <property type="project" value="UniProtKB-SubCell"/>
</dbReference>
<dbReference type="CDD" id="cd17319">
    <property type="entry name" value="MFS_ExuT_GudP_like"/>
    <property type="match status" value="1"/>
</dbReference>
<reference evidence="9 10" key="1">
    <citation type="submission" date="2018-12" db="EMBL/GenBank/DDBJ databases">
        <authorList>
            <consortium name="Pathogen Informatics"/>
        </authorList>
    </citation>
    <scope>NUCLEOTIDE SEQUENCE [LARGE SCALE GENOMIC DNA]</scope>
    <source>
        <strain evidence="9 10">NCTC11466</strain>
    </source>
</reference>
<dbReference type="PANTHER" id="PTHR11662">
    <property type="entry name" value="SOLUTE CARRIER FAMILY 17"/>
    <property type="match status" value="1"/>
</dbReference>
<feature type="transmembrane region" description="Helical" evidence="7">
    <location>
        <begin position="25"/>
        <end position="42"/>
    </location>
</feature>
<keyword evidence="10" id="KW-1185">Reference proteome</keyword>
<dbReference type="InterPro" id="IPR020846">
    <property type="entry name" value="MFS_dom"/>
</dbReference>
<feature type="transmembrane region" description="Helical" evidence="7">
    <location>
        <begin position="347"/>
        <end position="369"/>
    </location>
</feature>
<evidence type="ECO:0000256" key="3">
    <source>
        <dbReference type="ARBA" id="ARBA00022692"/>
    </source>
</evidence>
<feature type="transmembrane region" description="Helical" evidence="7">
    <location>
        <begin position="183"/>
        <end position="202"/>
    </location>
</feature>
<dbReference type="InterPro" id="IPR036259">
    <property type="entry name" value="MFS_trans_sf"/>
</dbReference>
<feature type="transmembrane region" description="Helical" evidence="7">
    <location>
        <begin position="94"/>
        <end position="113"/>
    </location>
</feature>
<evidence type="ECO:0000256" key="4">
    <source>
        <dbReference type="ARBA" id="ARBA00022989"/>
    </source>
</evidence>
<dbReference type="AlphaFoldDB" id="A0A3S4IFQ0"/>
<keyword evidence="4 7" id="KW-1133">Transmembrane helix</keyword>
<name>A0A3S4IFQ0_9ENTR</name>
<gene>
    <name evidence="9" type="primary">gudP_1</name>
    <name evidence="9" type="ORF">NCTC11466_00643</name>
</gene>
<comment type="similarity">
    <text evidence="6">Belongs to the major facilitator superfamily. Phthalate permease family.</text>
</comment>
<keyword evidence="2" id="KW-1003">Cell membrane</keyword>
<dbReference type="Pfam" id="PF07690">
    <property type="entry name" value="MFS_1"/>
    <property type="match status" value="1"/>
</dbReference>
<dbReference type="InterPro" id="IPR050382">
    <property type="entry name" value="MFS_Na/Anion_cotransporter"/>
</dbReference>
<evidence type="ECO:0000256" key="1">
    <source>
        <dbReference type="ARBA" id="ARBA00004141"/>
    </source>
</evidence>
<dbReference type="RefSeq" id="WP_126354717.1">
    <property type="nucleotide sequence ID" value="NZ_LR134201.1"/>
</dbReference>
<comment type="subcellular location">
    <subcellularLocation>
        <location evidence="1">Membrane</location>
        <topology evidence="1">Multi-pass membrane protein</topology>
    </subcellularLocation>
</comment>
<sequence>MNNHQTSLAASQPGIAEKVRARGKLRWGLGLLFFVIGLIAYMDRANISIVAEHMMRDLGMTKVEFGLLGALFSLGYALAQIPSGMLAERFGSRLIVSLSLLLWSLFTLLTALTPRFIWLCVVRFLFGVGEAPTYPGNAVFNSWWFRKNEKARAASLLLAGSYFGPVIAPTITVLIMLAWGWHAVFYIFGAAGIAVALLWYFLARDRPDVHPWISSAELKHIREGRAISSKEAKAKAPWRQFMRNREFWAVGIQYFFVVYMTTLFMIWLPTYLQEARGFSLTHMGIAASFPWLAICLCVLFGGKLSDSLLQRGRSLMAARGYLAIAGFILFILGTLGVAMTLNSFLSVFWLTLTLGALGLPVVVSWAVAADKGQQYSGSVSGWMNLWGNLGGVISPVLCGFLAQHFGWNTALLFNIVPITLAIVCWFFIKPDSPLTPSQCA</sequence>